<dbReference type="SUPFAM" id="SSF51905">
    <property type="entry name" value="FAD/NAD(P)-binding domain"/>
    <property type="match status" value="1"/>
</dbReference>
<keyword evidence="2" id="KW-1185">Reference proteome</keyword>
<dbReference type="Gene3D" id="3.50.50.60">
    <property type="entry name" value="FAD/NAD(P)-binding domain"/>
    <property type="match status" value="2"/>
</dbReference>
<dbReference type="Pfam" id="PF13450">
    <property type="entry name" value="NAD_binding_8"/>
    <property type="match status" value="1"/>
</dbReference>
<sequence length="605" mass="66335">MGRFGASYYPFQMMGNPSGDDDSGISSSKAKKKKVVIVGAGIGGLATAARIKASTFLNDCEVTIVEKNAEIGGRCGSFSHTLEGIGTFRHEKGPSLLLLPDIYHEIFKYCSKSGDKVANDYGLKMAQCVPAYQVVFEDGSKLNVGFPRQPGSEMTLEELESRRIMDSFEQGGSMKWDDYMRATSAFLDCGLPNFIEQRFDLASFPSFIQEALRDFGKAWPLKPHSEVLDAIFESEKLKALASFQDLYVGLEPYRNSAKVGGGVFQSTAPAVFGLLAAIELHPSNRKSGVFAPVGGFRTVSQALGELGKELGTTVKLDTMVTSIEEDGVYIQHNDDKDGVEFLPADLIVCNADLPYATKSLLDRPKSASMKTGIFDWDHQFSFSSGVIAFHWCTNRRCDDLNTHNVFLIAGSRPQAELSWKTLRTNDNEDVDETTPFNFYVHRASDTDPSAAPDGYDSIMVLVPCRTLLRDADCAKLPRDEAMQKYQEQFSEEVIAKARKAVFQRLSVFESLKDLEQDILDEVVDTPATWADQFHVGAGTPFALSHGFAQLSLTRPGAGYSKDNKSPNLLYCGASSRPGNGVPLVLIGAKQVAEKAIAKLAQDEDR</sequence>
<evidence type="ECO:0000313" key="2">
    <source>
        <dbReference type="Proteomes" id="UP001295423"/>
    </source>
</evidence>
<evidence type="ECO:0000313" key="1">
    <source>
        <dbReference type="EMBL" id="CAJ1965690.1"/>
    </source>
</evidence>
<dbReference type="InterPro" id="IPR036188">
    <property type="entry name" value="FAD/NAD-bd_sf"/>
</dbReference>
<dbReference type="PANTHER" id="PTHR43734:SF1">
    <property type="entry name" value="PHYTOENE DESATURASE"/>
    <property type="match status" value="1"/>
</dbReference>
<protein>
    <recommendedName>
        <fullName evidence="3">Amine oxidase</fullName>
    </recommendedName>
</protein>
<dbReference type="PANTHER" id="PTHR43734">
    <property type="entry name" value="PHYTOENE DESATURASE"/>
    <property type="match status" value="1"/>
</dbReference>
<dbReference type="Proteomes" id="UP001295423">
    <property type="component" value="Unassembled WGS sequence"/>
</dbReference>
<gene>
    <name evidence="1" type="ORF">CYCCA115_LOCUS21283</name>
</gene>
<accession>A0AAD2G8N9</accession>
<comment type="caution">
    <text evidence="1">The sequence shown here is derived from an EMBL/GenBank/DDBJ whole genome shotgun (WGS) entry which is preliminary data.</text>
</comment>
<dbReference type="AlphaFoldDB" id="A0AAD2G8N9"/>
<name>A0AAD2G8N9_9STRA</name>
<evidence type="ECO:0008006" key="3">
    <source>
        <dbReference type="Google" id="ProtNLM"/>
    </source>
</evidence>
<organism evidence="1 2">
    <name type="scientific">Cylindrotheca closterium</name>
    <dbReference type="NCBI Taxonomy" id="2856"/>
    <lineage>
        <taxon>Eukaryota</taxon>
        <taxon>Sar</taxon>
        <taxon>Stramenopiles</taxon>
        <taxon>Ochrophyta</taxon>
        <taxon>Bacillariophyta</taxon>
        <taxon>Bacillariophyceae</taxon>
        <taxon>Bacillariophycidae</taxon>
        <taxon>Bacillariales</taxon>
        <taxon>Bacillariaceae</taxon>
        <taxon>Cylindrotheca</taxon>
    </lineage>
</organism>
<proteinExistence type="predicted"/>
<reference evidence="1" key="1">
    <citation type="submission" date="2023-08" db="EMBL/GenBank/DDBJ databases">
        <authorList>
            <person name="Audoor S."/>
            <person name="Bilcke G."/>
        </authorList>
    </citation>
    <scope>NUCLEOTIDE SEQUENCE</scope>
</reference>
<dbReference type="EMBL" id="CAKOGP040002214">
    <property type="protein sequence ID" value="CAJ1965690.1"/>
    <property type="molecule type" value="Genomic_DNA"/>
</dbReference>